<keyword evidence="3" id="KW-1185">Reference proteome</keyword>
<feature type="region of interest" description="Disordered" evidence="1">
    <location>
        <begin position="289"/>
        <end position="330"/>
    </location>
</feature>
<protein>
    <submittedName>
        <fullName evidence="2">Uncharacterized protein</fullName>
    </submittedName>
</protein>
<evidence type="ECO:0000256" key="1">
    <source>
        <dbReference type="SAM" id="MobiDB-lite"/>
    </source>
</evidence>
<accession>A0A5C3QXY1</accession>
<name>A0A5C3QXY1_9AGAR</name>
<gene>
    <name evidence="2" type="ORF">BDV98DRAFT_565567</name>
</gene>
<evidence type="ECO:0000313" key="2">
    <source>
        <dbReference type="EMBL" id="TFL03214.1"/>
    </source>
</evidence>
<feature type="region of interest" description="Disordered" evidence="1">
    <location>
        <begin position="82"/>
        <end position="127"/>
    </location>
</feature>
<sequence>MTDSDQSTPQGSFDSAAAAPSVRFDSECILIPDIPTKSPIMLTKSYSLPLWRRRSTSDASALETSPDLSGSLVVRLPMPNFRGRAPPMPHDHKPVSPCIVHRDPTSPKPRRSSLSKPSGSPKLQKDNTVPLRSCCEGCITVTEECTRVGEAWKVKFTSGARRKIRRASMNDARSALTFEKIKVDEVPRKNLAAGPSREGEPSNADMDRTLFPLPSPPPLSPSHIARSEFPWASSGSAIADSPGELGVLDNVQPLGRKPQPDREINGSITHLDPIFEAATPIVSRCTSPFPHGVSEIEKNNGASASPGRPASPSSDAIPALPALQGSGFEAPVNPVQEHSAVLPSTPSPITASTNFPSQYLAQMHLGEHSPPPLVSSPSSTSPELDSEKHYAPPSTPKDIGSGSPRLPSKVKRTSFSGSIFRTGAGILKGVSSTMGGVSV</sequence>
<dbReference type="STRING" id="1884261.A0A5C3QXY1"/>
<dbReference type="Proteomes" id="UP000305067">
    <property type="component" value="Unassembled WGS sequence"/>
</dbReference>
<dbReference type="EMBL" id="ML178821">
    <property type="protein sequence ID" value="TFL03214.1"/>
    <property type="molecule type" value="Genomic_DNA"/>
</dbReference>
<organism evidence="2 3">
    <name type="scientific">Pterulicium gracile</name>
    <dbReference type="NCBI Taxonomy" id="1884261"/>
    <lineage>
        <taxon>Eukaryota</taxon>
        <taxon>Fungi</taxon>
        <taxon>Dikarya</taxon>
        <taxon>Basidiomycota</taxon>
        <taxon>Agaricomycotina</taxon>
        <taxon>Agaricomycetes</taxon>
        <taxon>Agaricomycetidae</taxon>
        <taxon>Agaricales</taxon>
        <taxon>Pleurotineae</taxon>
        <taxon>Pterulaceae</taxon>
        <taxon>Pterulicium</taxon>
    </lineage>
</organism>
<dbReference type="OrthoDB" id="3269282at2759"/>
<feature type="region of interest" description="Disordered" evidence="1">
    <location>
        <begin position="365"/>
        <end position="414"/>
    </location>
</feature>
<evidence type="ECO:0000313" key="3">
    <source>
        <dbReference type="Proteomes" id="UP000305067"/>
    </source>
</evidence>
<feature type="compositionally biased region" description="Basic and acidic residues" evidence="1">
    <location>
        <begin position="89"/>
        <end position="105"/>
    </location>
</feature>
<reference evidence="2 3" key="1">
    <citation type="journal article" date="2019" name="Nat. Ecol. Evol.">
        <title>Megaphylogeny resolves global patterns of mushroom evolution.</title>
        <authorList>
            <person name="Varga T."/>
            <person name="Krizsan K."/>
            <person name="Foldi C."/>
            <person name="Dima B."/>
            <person name="Sanchez-Garcia M."/>
            <person name="Sanchez-Ramirez S."/>
            <person name="Szollosi G.J."/>
            <person name="Szarkandi J.G."/>
            <person name="Papp V."/>
            <person name="Albert L."/>
            <person name="Andreopoulos W."/>
            <person name="Angelini C."/>
            <person name="Antonin V."/>
            <person name="Barry K.W."/>
            <person name="Bougher N.L."/>
            <person name="Buchanan P."/>
            <person name="Buyck B."/>
            <person name="Bense V."/>
            <person name="Catcheside P."/>
            <person name="Chovatia M."/>
            <person name="Cooper J."/>
            <person name="Damon W."/>
            <person name="Desjardin D."/>
            <person name="Finy P."/>
            <person name="Geml J."/>
            <person name="Haridas S."/>
            <person name="Hughes K."/>
            <person name="Justo A."/>
            <person name="Karasinski D."/>
            <person name="Kautmanova I."/>
            <person name="Kiss B."/>
            <person name="Kocsube S."/>
            <person name="Kotiranta H."/>
            <person name="LaButti K.M."/>
            <person name="Lechner B.E."/>
            <person name="Liimatainen K."/>
            <person name="Lipzen A."/>
            <person name="Lukacs Z."/>
            <person name="Mihaltcheva S."/>
            <person name="Morgado L.N."/>
            <person name="Niskanen T."/>
            <person name="Noordeloos M.E."/>
            <person name="Ohm R.A."/>
            <person name="Ortiz-Santana B."/>
            <person name="Ovrebo C."/>
            <person name="Racz N."/>
            <person name="Riley R."/>
            <person name="Savchenko A."/>
            <person name="Shiryaev A."/>
            <person name="Soop K."/>
            <person name="Spirin V."/>
            <person name="Szebenyi C."/>
            <person name="Tomsovsky M."/>
            <person name="Tulloss R.E."/>
            <person name="Uehling J."/>
            <person name="Grigoriev I.V."/>
            <person name="Vagvolgyi C."/>
            <person name="Papp T."/>
            <person name="Martin F.M."/>
            <person name="Miettinen O."/>
            <person name="Hibbett D.S."/>
            <person name="Nagy L.G."/>
        </authorList>
    </citation>
    <scope>NUCLEOTIDE SEQUENCE [LARGE SCALE GENOMIC DNA]</scope>
    <source>
        <strain evidence="2 3">CBS 309.79</strain>
    </source>
</reference>
<dbReference type="AlphaFoldDB" id="A0A5C3QXY1"/>
<proteinExistence type="predicted"/>
<feature type="compositionally biased region" description="Low complexity" evidence="1">
    <location>
        <begin position="301"/>
        <end position="314"/>
    </location>
</feature>